<dbReference type="Proteomes" id="UP000232722">
    <property type="component" value="Unassembled WGS sequence"/>
</dbReference>
<dbReference type="EMBL" id="LLXJ01002881">
    <property type="protein sequence ID" value="PKB97974.1"/>
    <property type="molecule type" value="Genomic_DNA"/>
</dbReference>
<sequence length="90" mass="9904">MTDNTKLKPGLRYSSQFGCIIGSVLNNSETKITDYDQIPQIVNKIKNENAIANNVRTYILQVPLPKFPPVVIALIPNNGSDRAVAIADLH</sequence>
<comment type="caution">
    <text evidence="1">The sequence shown here is derived from an EMBL/GenBank/DDBJ whole genome shotgun (WGS) entry which is preliminary data.</text>
</comment>
<gene>
    <name evidence="1" type="ORF">RhiirA5_432168</name>
</gene>
<evidence type="ECO:0000313" key="2">
    <source>
        <dbReference type="Proteomes" id="UP000232722"/>
    </source>
</evidence>
<proteinExistence type="predicted"/>
<organism evidence="1 2">
    <name type="scientific">Rhizophagus irregularis</name>
    <dbReference type="NCBI Taxonomy" id="588596"/>
    <lineage>
        <taxon>Eukaryota</taxon>
        <taxon>Fungi</taxon>
        <taxon>Fungi incertae sedis</taxon>
        <taxon>Mucoromycota</taxon>
        <taxon>Glomeromycotina</taxon>
        <taxon>Glomeromycetes</taxon>
        <taxon>Glomerales</taxon>
        <taxon>Glomeraceae</taxon>
        <taxon>Rhizophagus</taxon>
    </lineage>
</organism>
<protein>
    <submittedName>
        <fullName evidence="1">Uncharacterized protein</fullName>
    </submittedName>
</protein>
<name>A0A2N0NTS0_9GLOM</name>
<evidence type="ECO:0000313" key="1">
    <source>
        <dbReference type="EMBL" id="PKB97974.1"/>
    </source>
</evidence>
<accession>A0A2N0NTS0</accession>
<reference evidence="1 2" key="2">
    <citation type="submission" date="2017-09" db="EMBL/GenBank/DDBJ databases">
        <title>Extensive intraspecific genome diversity in a model arbuscular mycorrhizal fungus.</title>
        <authorList>
            <person name="Chen E.C."/>
            <person name="Morin E."/>
            <person name="Beaudet D."/>
            <person name="Noel J."/>
            <person name="Ndikumana S."/>
            <person name="Charron P."/>
            <person name="St-Onge C."/>
            <person name="Giorgi J."/>
            <person name="Grigoriev I.V."/>
            <person name="Roux C."/>
            <person name="Martin F.M."/>
            <person name="Corradi N."/>
        </authorList>
    </citation>
    <scope>NUCLEOTIDE SEQUENCE [LARGE SCALE GENOMIC DNA]</scope>
    <source>
        <strain evidence="1 2">A5</strain>
    </source>
</reference>
<dbReference type="AlphaFoldDB" id="A0A2N0NTS0"/>
<reference evidence="1 2" key="1">
    <citation type="submission" date="2016-04" db="EMBL/GenBank/DDBJ databases">
        <title>Genome analyses suggest a sexual origin of heterokaryosis in a supposedly ancient asexual fungus.</title>
        <authorList>
            <person name="Ropars J."/>
            <person name="Sedzielewska K."/>
            <person name="Noel J."/>
            <person name="Charron P."/>
            <person name="Farinelli L."/>
            <person name="Marton T."/>
            <person name="Kruger M."/>
            <person name="Pelin A."/>
            <person name="Brachmann A."/>
            <person name="Corradi N."/>
        </authorList>
    </citation>
    <scope>NUCLEOTIDE SEQUENCE [LARGE SCALE GENOMIC DNA]</scope>
    <source>
        <strain evidence="1 2">A5</strain>
    </source>
</reference>